<dbReference type="Pfam" id="PF13774">
    <property type="entry name" value="Longin"/>
    <property type="match status" value="1"/>
</dbReference>
<dbReference type="Pfam" id="PF25970">
    <property type="entry name" value="SEC22a_C"/>
    <property type="match status" value="1"/>
</dbReference>
<dbReference type="PROSITE" id="PS50859">
    <property type="entry name" value="LONGIN"/>
    <property type="match status" value="1"/>
</dbReference>
<dbReference type="GO" id="GO:0006888">
    <property type="term" value="P:endoplasmic reticulum to Golgi vesicle-mediated transport"/>
    <property type="evidence" value="ECO:0007669"/>
    <property type="project" value="InterPro"/>
</dbReference>
<evidence type="ECO:0000256" key="6">
    <source>
        <dbReference type="ARBA" id="ARBA00023054"/>
    </source>
</evidence>
<keyword evidence="5" id="KW-0813">Transport</keyword>
<dbReference type="GO" id="GO:0005484">
    <property type="term" value="F:SNAP receptor activity"/>
    <property type="evidence" value="ECO:0007669"/>
    <property type="project" value="InterPro"/>
</dbReference>
<keyword evidence="6" id="KW-0175">Coiled coil</keyword>
<keyword evidence="11" id="KW-1185">Reference proteome</keyword>
<evidence type="ECO:0000256" key="8">
    <source>
        <dbReference type="ARBA" id="ARBA00024173"/>
    </source>
</evidence>
<dbReference type="SUPFAM" id="SSF64356">
    <property type="entry name" value="SNARE-like"/>
    <property type="match status" value="1"/>
</dbReference>
<dbReference type="InterPro" id="IPR059071">
    <property type="entry name" value="SEC22a-c_C"/>
</dbReference>
<dbReference type="InterPro" id="IPR010908">
    <property type="entry name" value="Longin_dom"/>
</dbReference>
<dbReference type="PANTHER" id="PTHR45837">
    <property type="entry name" value="VESICLE-TRAFFICKING PROTEIN SEC22B"/>
    <property type="match status" value="1"/>
</dbReference>
<dbReference type="Gene3D" id="3.30.450.50">
    <property type="entry name" value="Longin domain"/>
    <property type="match status" value="1"/>
</dbReference>
<dbReference type="GO" id="GO:0006890">
    <property type="term" value="P:retrograde vesicle-mediated transport, Golgi to endoplasmic reticulum"/>
    <property type="evidence" value="ECO:0007669"/>
    <property type="project" value="InterPro"/>
</dbReference>
<accession>A0AAJ7WR16</accession>
<organism evidence="11 12">
    <name type="scientific">Petromyzon marinus</name>
    <name type="common">Sea lamprey</name>
    <dbReference type="NCBI Taxonomy" id="7757"/>
    <lineage>
        <taxon>Eukaryota</taxon>
        <taxon>Metazoa</taxon>
        <taxon>Chordata</taxon>
        <taxon>Craniata</taxon>
        <taxon>Vertebrata</taxon>
        <taxon>Cyclostomata</taxon>
        <taxon>Hyperoartia</taxon>
        <taxon>Petromyzontiformes</taxon>
        <taxon>Petromyzontidae</taxon>
        <taxon>Petromyzon</taxon>
    </lineage>
</organism>
<comment type="subcellular location">
    <subcellularLocation>
        <location evidence="1">Endoplasmic reticulum membrane</location>
        <topology evidence="1">Single-pass type IV membrane protein</topology>
    </subcellularLocation>
    <subcellularLocation>
        <location evidence="9">Golgi apparatus</location>
        <location evidence="9">cis-Golgi network membrane</location>
    </subcellularLocation>
    <subcellularLocation>
        <location evidence="2">Golgi apparatus</location>
        <location evidence="2">trans-Golgi network membrane</location>
    </subcellularLocation>
    <subcellularLocation>
        <location evidence="3">Melanosome</location>
    </subcellularLocation>
</comment>
<proteinExistence type="inferred from homology"/>
<evidence type="ECO:0000313" key="12">
    <source>
        <dbReference type="RefSeq" id="XP_032806961.1"/>
    </source>
</evidence>
<dbReference type="GO" id="GO:0005789">
    <property type="term" value="C:endoplasmic reticulum membrane"/>
    <property type="evidence" value="ECO:0007669"/>
    <property type="project" value="UniProtKB-SubCell"/>
</dbReference>
<dbReference type="SMART" id="SM01270">
    <property type="entry name" value="Longin"/>
    <property type="match status" value="1"/>
</dbReference>
<comment type="function">
    <text evidence="8">SNARE involved in targeting and fusion of ER-derived transport vesicles with the Golgi complex as well as Golgi-derived retrograde transport vesicles with the ER.</text>
</comment>
<dbReference type="Proteomes" id="UP001318040">
    <property type="component" value="Chromosome 10"/>
</dbReference>
<evidence type="ECO:0000313" key="11">
    <source>
        <dbReference type="Proteomes" id="UP001318040"/>
    </source>
</evidence>
<evidence type="ECO:0000256" key="3">
    <source>
        <dbReference type="ARBA" id="ARBA00004223"/>
    </source>
</evidence>
<dbReference type="CDD" id="cd14824">
    <property type="entry name" value="Longin"/>
    <property type="match status" value="1"/>
</dbReference>
<evidence type="ECO:0000256" key="9">
    <source>
        <dbReference type="ARBA" id="ARBA00024188"/>
    </source>
</evidence>
<dbReference type="GeneID" id="116940834"/>
<dbReference type="GO" id="GO:0042470">
    <property type="term" value="C:melanosome"/>
    <property type="evidence" value="ECO:0007669"/>
    <property type="project" value="UniProtKB-SubCell"/>
</dbReference>
<keyword evidence="5" id="KW-0653">Protein transport</keyword>
<evidence type="ECO:0000256" key="2">
    <source>
        <dbReference type="ARBA" id="ARBA00004198"/>
    </source>
</evidence>
<dbReference type="KEGG" id="pmrn:116940834"/>
<evidence type="ECO:0000256" key="5">
    <source>
        <dbReference type="ARBA" id="ARBA00022927"/>
    </source>
</evidence>
<name>A0AAJ7WR16_PETMA</name>
<comment type="similarity">
    <text evidence="4">Belongs to the synaptobrevin family.</text>
</comment>
<dbReference type="RefSeq" id="XP_032806961.1">
    <property type="nucleotide sequence ID" value="XM_032951070.1"/>
</dbReference>
<reference evidence="12" key="1">
    <citation type="submission" date="2025-08" db="UniProtKB">
        <authorList>
            <consortium name="RefSeq"/>
        </authorList>
    </citation>
    <scope>IDENTIFICATION</scope>
    <source>
        <tissue evidence="12">Sperm</tissue>
    </source>
</reference>
<sequence length="303" mass="33357">MSSVLFASVVRVRDGLPLSASTDQQPTAALQASKRSLKLLSRRLSALPDRCSLGAAPSQRIHFISALGVAYLLVCEDAYPAVLAFSFLDELQREFLSTYERARIETAVRPYCLIEFDTFIQKTKQRYNSPRSLSVRLNLTELQTELRLRPPHQLSERDFANGGVSTSAEPVHTSLSPRSHLGPVSVTGAISLLLNFVCGLLNLVRGFHLLENTLMEDGEGSFNIMVFFLACSTSFYQCSLLVRQCHWRKAKALASLAVVCACNARLADTRTAWQLLFHVGASIMGAAQVCAWQPAGKSADYNV</sequence>
<dbReference type="GO" id="GO:0015031">
    <property type="term" value="P:protein transport"/>
    <property type="evidence" value="ECO:0007669"/>
    <property type="project" value="UniProtKB-KW"/>
</dbReference>
<dbReference type="AlphaFoldDB" id="A0AAJ7WR16"/>
<dbReference type="GO" id="GO:0005794">
    <property type="term" value="C:Golgi apparatus"/>
    <property type="evidence" value="ECO:0007669"/>
    <property type="project" value="UniProtKB-SubCell"/>
</dbReference>
<evidence type="ECO:0000259" key="10">
    <source>
        <dbReference type="PROSITE" id="PS50859"/>
    </source>
</evidence>
<protein>
    <submittedName>
        <fullName evidence="12">Vesicle-trafficking protein SEC22a-like isoform X1</fullName>
    </submittedName>
</protein>
<evidence type="ECO:0000256" key="7">
    <source>
        <dbReference type="ARBA" id="ARBA00023136"/>
    </source>
</evidence>
<dbReference type="InterPro" id="IPR011012">
    <property type="entry name" value="Longin-like_dom_sf"/>
</dbReference>
<evidence type="ECO:0000256" key="4">
    <source>
        <dbReference type="ARBA" id="ARBA00008025"/>
    </source>
</evidence>
<feature type="domain" description="Longin" evidence="10">
    <location>
        <begin position="8"/>
        <end position="120"/>
    </location>
</feature>
<gene>
    <name evidence="12" type="primary">LOC116940834</name>
</gene>
<evidence type="ECO:0000256" key="1">
    <source>
        <dbReference type="ARBA" id="ARBA00004163"/>
    </source>
</evidence>
<keyword evidence="7" id="KW-0472">Membrane</keyword>
<dbReference type="InterPro" id="IPR044565">
    <property type="entry name" value="Sec22"/>
</dbReference>